<dbReference type="Pfam" id="PF09832">
    <property type="entry name" value="DUF2059"/>
    <property type="match status" value="1"/>
</dbReference>
<comment type="caution">
    <text evidence="3">The sequence shown here is derived from an EMBL/GenBank/DDBJ whole genome shotgun (WGS) entry which is preliminary data.</text>
</comment>
<dbReference type="AlphaFoldDB" id="A0A9X1I1A1"/>
<sequence length="134" mass="14845">MKKLVLLCLFVLALTTQVQAQDNAAFKTDTVEFLKLTGAGAAFEKAIEQIGAMVSLENKEAYRKEATGTLDGLYEKMADLYMAEFTHDEVKELTAFYKSDLGTKLAEKQVMLTQKAMSLGQTWGMEVSGIAQKY</sequence>
<evidence type="ECO:0000259" key="2">
    <source>
        <dbReference type="Pfam" id="PF09832"/>
    </source>
</evidence>
<dbReference type="Proteomes" id="UP001139199">
    <property type="component" value="Unassembled WGS sequence"/>
</dbReference>
<gene>
    <name evidence="3" type="ORF">LG649_05805</name>
</gene>
<proteinExistence type="predicted"/>
<name>A0A9X1I1A1_9FLAO</name>
<reference evidence="3" key="1">
    <citation type="submission" date="2021-10" db="EMBL/GenBank/DDBJ databases">
        <title>Tamlana sargassums sp. nov., and Tamlana laminarinivorans sp. nov., two new bacteria isolated from the brown alga.</title>
        <authorList>
            <person name="Li J."/>
        </authorList>
    </citation>
    <scope>NUCLEOTIDE SEQUENCE</scope>
    <source>
        <strain evidence="3">PT2-4</strain>
    </source>
</reference>
<dbReference type="InterPro" id="IPR018637">
    <property type="entry name" value="DUF2059"/>
</dbReference>
<feature type="signal peptide" evidence="1">
    <location>
        <begin position="1"/>
        <end position="20"/>
    </location>
</feature>
<feature type="chain" id="PRO_5040963634" evidence="1">
    <location>
        <begin position="21"/>
        <end position="134"/>
    </location>
</feature>
<evidence type="ECO:0000256" key="1">
    <source>
        <dbReference type="SAM" id="SignalP"/>
    </source>
</evidence>
<evidence type="ECO:0000313" key="3">
    <source>
        <dbReference type="EMBL" id="MCB4798347.1"/>
    </source>
</evidence>
<dbReference type="RefSeq" id="WP_226542149.1">
    <property type="nucleotide sequence ID" value="NZ_JAJAPW010000002.1"/>
</dbReference>
<accession>A0A9X1I1A1</accession>
<keyword evidence="4" id="KW-1185">Reference proteome</keyword>
<feature type="domain" description="DUF2059" evidence="2">
    <location>
        <begin position="75"/>
        <end position="128"/>
    </location>
</feature>
<keyword evidence="1" id="KW-0732">Signal</keyword>
<dbReference type="EMBL" id="JAJAPW010000002">
    <property type="protein sequence ID" value="MCB4798347.1"/>
    <property type="molecule type" value="Genomic_DNA"/>
</dbReference>
<evidence type="ECO:0000313" key="4">
    <source>
        <dbReference type="Proteomes" id="UP001139199"/>
    </source>
</evidence>
<protein>
    <submittedName>
        <fullName evidence="3">DUF2059 domain-containing protein</fullName>
    </submittedName>
</protein>
<organism evidence="3 4">
    <name type="scientific">Neotamlana laminarinivorans</name>
    <dbReference type="NCBI Taxonomy" id="2883124"/>
    <lineage>
        <taxon>Bacteria</taxon>
        <taxon>Pseudomonadati</taxon>
        <taxon>Bacteroidota</taxon>
        <taxon>Flavobacteriia</taxon>
        <taxon>Flavobacteriales</taxon>
        <taxon>Flavobacteriaceae</taxon>
        <taxon>Neotamlana</taxon>
    </lineage>
</organism>